<keyword evidence="1" id="KW-0472">Membrane</keyword>
<dbReference type="GeneID" id="7823405"/>
<sequence>MNKILKKKFQNISQNPHQCVDQQILGLLEIGKIKNAIELYNQNIQVIKESNLIDQIFSKAQAVQSIEFLDCIKETTELTQQQYESYILKTVLPLKGYDYSQKMAKQISNKQIQQEIIQKLKIHEQMVSGRKNQIGSKENSNSQKVMQQSQLSQLQQSQLQQNNQNISDKDLLQSDQSHLIQKVSRQNLMQQSQNKKNNQKYMKIATLCFLALFLIYIQKKFNISSKLVGVLKILLGLQ</sequence>
<accession>I7MI51</accession>
<dbReference type="RefSeq" id="XP_001024141.2">
    <property type="nucleotide sequence ID" value="XM_001024141.2"/>
</dbReference>
<dbReference type="KEGG" id="tet:TTHERM_00455350"/>
<proteinExistence type="predicted"/>
<dbReference type="InParanoid" id="I7MI51"/>
<protein>
    <submittedName>
        <fullName evidence="2">Transmembrane protein, putative</fullName>
    </submittedName>
</protein>
<evidence type="ECO:0000256" key="1">
    <source>
        <dbReference type="SAM" id="Phobius"/>
    </source>
</evidence>
<feature type="transmembrane region" description="Helical" evidence="1">
    <location>
        <begin position="201"/>
        <end position="218"/>
    </location>
</feature>
<evidence type="ECO:0000313" key="2">
    <source>
        <dbReference type="EMBL" id="EAS03896.2"/>
    </source>
</evidence>
<keyword evidence="1 2" id="KW-0812">Transmembrane</keyword>
<name>I7MI51_TETTS</name>
<dbReference type="EMBL" id="GG662464">
    <property type="protein sequence ID" value="EAS03896.2"/>
    <property type="molecule type" value="Genomic_DNA"/>
</dbReference>
<organism evidence="2 3">
    <name type="scientific">Tetrahymena thermophila (strain SB210)</name>
    <dbReference type="NCBI Taxonomy" id="312017"/>
    <lineage>
        <taxon>Eukaryota</taxon>
        <taxon>Sar</taxon>
        <taxon>Alveolata</taxon>
        <taxon>Ciliophora</taxon>
        <taxon>Intramacronucleata</taxon>
        <taxon>Oligohymenophorea</taxon>
        <taxon>Hymenostomatida</taxon>
        <taxon>Tetrahymenina</taxon>
        <taxon>Tetrahymenidae</taxon>
        <taxon>Tetrahymena</taxon>
    </lineage>
</organism>
<evidence type="ECO:0000313" key="3">
    <source>
        <dbReference type="Proteomes" id="UP000009168"/>
    </source>
</evidence>
<dbReference type="Proteomes" id="UP000009168">
    <property type="component" value="Unassembled WGS sequence"/>
</dbReference>
<gene>
    <name evidence="2" type="ORF">TTHERM_00455350</name>
</gene>
<reference evidence="3" key="1">
    <citation type="journal article" date="2006" name="PLoS Biol.">
        <title>Macronuclear genome sequence of the ciliate Tetrahymena thermophila, a model eukaryote.</title>
        <authorList>
            <person name="Eisen J.A."/>
            <person name="Coyne R.S."/>
            <person name="Wu M."/>
            <person name="Wu D."/>
            <person name="Thiagarajan M."/>
            <person name="Wortman J.R."/>
            <person name="Badger J.H."/>
            <person name="Ren Q."/>
            <person name="Amedeo P."/>
            <person name="Jones K.M."/>
            <person name="Tallon L.J."/>
            <person name="Delcher A.L."/>
            <person name="Salzberg S.L."/>
            <person name="Silva J.C."/>
            <person name="Haas B.J."/>
            <person name="Majoros W.H."/>
            <person name="Farzad M."/>
            <person name="Carlton J.M."/>
            <person name="Smith R.K. Jr."/>
            <person name="Garg J."/>
            <person name="Pearlman R.E."/>
            <person name="Karrer K.M."/>
            <person name="Sun L."/>
            <person name="Manning G."/>
            <person name="Elde N.C."/>
            <person name="Turkewitz A.P."/>
            <person name="Asai D.J."/>
            <person name="Wilkes D.E."/>
            <person name="Wang Y."/>
            <person name="Cai H."/>
            <person name="Collins K."/>
            <person name="Stewart B.A."/>
            <person name="Lee S.R."/>
            <person name="Wilamowska K."/>
            <person name="Weinberg Z."/>
            <person name="Ruzzo W.L."/>
            <person name="Wloga D."/>
            <person name="Gaertig J."/>
            <person name="Frankel J."/>
            <person name="Tsao C.-C."/>
            <person name="Gorovsky M.A."/>
            <person name="Keeling P.J."/>
            <person name="Waller R.F."/>
            <person name="Patron N.J."/>
            <person name="Cherry J.M."/>
            <person name="Stover N.A."/>
            <person name="Krieger C.J."/>
            <person name="del Toro C."/>
            <person name="Ryder H.F."/>
            <person name="Williamson S.C."/>
            <person name="Barbeau R.A."/>
            <person name="Hamilton E.P."/>
            <person name="Orias E."/>
        </authorList>
    </citation>
    <scope>NUCLEOTIDE SEQUENCE [LARGE SCALE GENOMIC DNA]</scope>
    <source>
        <strain evidence="3">SB210</strain>
    </source>
</reference>
<keyword evidence="1" id="KW-1133">Transmembrane helix</keyword>
<dbReference type="AlphaFoldDB" id="I7MI51"/>
<keyword evidence="3" id="KW-1185">Reference proteome</keyword>